<dbReference type="EMBL" id="LSYV01000023">
    <property type="protein sequence ID" value="KXZ49273.1"/>
    <property type="molecule type" value="Genomic_DNA"/>
</dbReference>
<comment type="caution">
    <text evidence="3">The sequence shown here is derived from an EMBL/GenBank/DDBJ whole genome shotgun (WGS) entry which is preliminary data.</text>
</comment>
<feature type="compositionally biased region" description="Acidic residues" evidence="1">
    <location>
        <begin position="239"/>
        <end position="252"/>
    </location>
</feature>
<reference evidence="4" key="1">
    <citation type="journal article" date="2016" name="Nat. Commun.">
        <title>The Gonium pectorale genome demonstrates co-option of cell cycle regulation during the evolution of multicellularity.</title>
        <authorList>
            <person name="Hanschen E.R."/>
            <person name="Marriage T.N."/>
            <person name="Ferris P.J."/>
            <person name="Hamaji T."/>
            <person name="Toyoda A."/>
            <person name="Fujiyama A."/>
            <person name="Neme R."/>
            <person name="Noguchi H."/>
            <person name="Minakuchi Y."/>
            <person name="Suzuki M."/>
            <person name="Kawai-Toyooka H."/>
            <person name="Smith D.R."/>
            <person name="Sparks H."/>
            <person name="Anderson J."/>
            <person name="Bakaric R."/>
            <person name="Luria V."/>
            <person name="Karger A."/>
            <person name="Kirschner M.W."/>
            <person name="Durand P.M."/>
            <person name="Michod R.E."/>
            <person name="Nozaki H."/>
            <person name="Olson B.J."/>
        </authorList>
    </citation>
    <scope>NUCLEOTIDE SEQUENCE [LARGE SCALE GENOMIC DNA]</scope>
    <source>
        <strain evidence="4">NIES-2863</strain>
    </source>
</reference>
<feature type="domain" description="Nucleotide-diphospho-sugar transferase" evidence="2">
    <location>
        <begin position="143"/>
        <end position="224"/>
    </location>
</feature>
<dbReference type="Proteomes" id="UP000075714">
    <property type="component" value="Unassembled WGS sequence"/>
</dbReference>
<keyword evidence="4" id="KW-1185">Reference proteome</keyword>
<accession>A0A150GHK3</accession>
<dbReference type="InterPro" id="IPR005069">
    <property type="entry name" value="Nucl-diP-sugar_transferase"/>
</dbReference>
<evidence type="ECO:0000313" key="3">
    <source>
        <dbReference type="EMBL" id="KXZ49273.1"/>
    </source>
</evidence>
<name>A0A150GHK3_GONPE</name>
<dbReference type="GO" id="GO:0016757">
    <property type="term" value="F:glycosyltransferase activity"/>
    <property type="evidence" value="ECO:0007669"/>
    <property type="project" value="TreeGrafter"/>
</dbReference>
<evidence type="ECO:0000256" key="1">
    <source>
        <dbReference type="SAM" id="MobiDB-lite"/>
    </source>
</evidence>
<evidence type="ECO:0000259" key="2">
    <source>
        <dbReference type="Pfam" id="PF03407"/>
    </source>
</evidence>
<sequence length="435" mass="45468">MLVLTCIATLVYASCHGEAAQAPVSKYPLFRPLLNLSEAAQQTVSREGPRYPDAYFLDNIRACRAPYAPGEHAGQATSHDECVRTYTILTLANTLAMNRLVPLLLESLHRVELPGGPHDTGGAANRSLAINTVVVGATHEAVAACKRLQQLYGNQCNTDGSSGLDDGDKRFPDFHAVAFGMSKLKHIVNALTANTDVLWVDADVVFLGNPFPELLATGADIAFTTATAPCGSPAAAWSEPEEEEDEEEEGEKGEEAAINGSAGEAQQPDSADEPALKRRRRLADDGDATAADATAATDANASAEATASGPLNCNTGIAFFRSTPGVLRCVYSLLLDMSKRAIAGAPPDEVHERARFAAFMPHCAGALGLRLVALPPGRFVTLCGAGDRGAEGGGEGGQEGKLGSAVVVHATAPLGSVGIREKEPVMKELLGLADT</sequence>
<gene>
    <name evidence="3" type="ORF">GPECTOR_22g866</name>
</gene>
<dbReference type="Pfam" id="PF03407">
    <property type="entry name" value="Nucleotid_trans"/>
    <property type="match status" value="1"/>
</dbReference>
<dbReference type="PANTHER" id="PTHR47032">
    <property type="entry name" value="UDP-D-XYLOSE:L-FUCOSE ALPHA-1,3-D-XYLOSYLTRANSFERASE-RELATED"/>
    <property type="match status" value="1"/>
</dbReference>
<organism evidence="3 4">
    <name type="scientific">Gonium pectorale</name>
    <name type="common">Green alga</name>
    <dbReference type="NCBI Taxonomy" id="33097"/>
    <lineage>
        <taxon>Eukaryota</taxon>
        <taxon>Viridiplantae</taxon>
        <taxon>Chlorophyta</taxon>
        <taxon>core chlorophytes</taxon>
        <taxon>Chlorophyceae</taxon>
        <taxon>CS clade</taxon>
        <taxon>Chlamydomonadales</taxon>
        <taxon>Volvocaceae</taxon>
        <taxon>Gonium</taxon>
    </lineage>
</organism>
<dbReference type="AlphaFoldDB" id="A0A150GHK3"/>
<dbReference type="OrthoDB" id="540503at2759"/>
<feature type="compositionally biased region" description="Low complexity" evidence="1">
    <location>
        <begin position="288"/>
        <end position="307"/>
    </location>
</feature>
<feature type="region of interest" description="Disordered" evidence="1">
    <location>
        <begin position="230"/>
        <end position="307"/>
    </location>
</feature>
<evidence type="ECO:0000313" key="4">
    <source>
        <dbReference type="Proteomes" id="UP000075714"/>
    </source>
</evidence>
<dbReference type="GO" id="GO:0005794">
    <property type="term" value="C:Golgi apparatus"/>
    <property type="evidence" value="ECO:0007669"/>
    <property type="project" value="TreeGrafter"/>
</dbReference>
<dbReference type="PANTHER" id="PTHR47032:SF1">
    <property type="entry name" value="UDP-D-XYLOSE:L-FUCOSE ALPHA-1,3-D-XYLOSYLTRANSFERASE-RELATED"/>
    <property type="match status" value="1"/>
</dbReference>
<dbReference type="InterPro" id="IPR052636">
    <property type="entry name" value="UDP-D-xylose:L-fucose_XylT"/>
</dbReference>
<proteinExistence type="predicted"/>
<protein>
    <recommendedName>
        <fullName evidence="2">Nucleotide-diphospho-sugar transferase domain-containing protein</fullName>
    </recommendedName>
</protein>